<evidence type="ECO:0000256" key="1">
    <source>
        <dbReference type="SAM" id="SignalP"/>
    </source>
</evidence>
<organism evidence="2 3">
    <name type="scientific">Yoonia phaeophyticola</name>
    <dbReference type="NCBI Taxonomy" id="3137369"/>
    <lineage>
        <taxon>Bacteria</taxon>
        <taxon>Pseudomonadati</taxon>
        <taxon>Pseudomonadota</taxon>
        <taxon>Alphaproteobacteria</taxon>
        <taxon>Rhodobacterales</taxon>
        <taxon>Paracoccaceae</taxon>
        <taxon>Yoonia</taxon>
    </lineage>
</organism>
<gene>
    <name evidence="2" type="ORF">AABB29_06100</name>
</gene>
<evidence type="ECO:0000313" key="2">
    <source>
        <dbReference type="EMBL" id="WZC50209.1"/>
    </source>
</evidence>
<keyword evidence="3" id="KW-1185">Reference proteome</keyword>
<dbReference type="Gene3D" id="2.102.10.10">
    <property type="entry name" value="Rieske [2Fe-2S] iron-sulphur domain"/>
    <property type="match status" value="1"/>
</dbReference>
<dbReference type="EMBL" id="CP150951">
    <property type="protein sequence ID" value="WZC50209.1"/>
    <property type="molecule type" value="Genomic_DNA"/>
</dbReference>
<dbReference type="RefSeq" id="WP_341368317.1">
    <property type="nucleotide sequence ID" value="NZ_CP150951.2"/>
</dbReference>
<proteinExistence type="predicted"/>
<keyword evidence="1" id="KW-0732">Signal</keyword>
<name>A0ABZ2V7V1_9RHOB</name>
<feature type="signal peptide" evidence="1">
    <location>
        <begin position="1"/>
        <end position="27"/>
    </location>
</feature>
<evidence type="ECO:0000313" key="3">
    <source>
        <dbReference type="Proteomes" id="UP001440612"/>
    </source>
</evidence>
<accession>A0ABZ2V7V1</accession>
<dbReference type="SUPFAM" id="SSF50022">
    <property type="entry name" value="ISP domain"/>
    <property type="match status" value="1"/>
</dbReference>
<protein>
    <recommendedName>
        <fullName evidence="4">Rieske domain-containing protein</fullName>
    </recommendedName>
</protein>
<reference evidence="3" key="1">
    <citation type="submission" date="2024-04" db="EMBL/GenBank/DDBJ databases">
        <title>Phylogenomic analyses of a clade within the roseobacter group suggest taxonomic reassignments of species of the genera Aestuariivita, Citreicella, Loktanella, Nautella, Pelagibaca, Ruegeria, Thalassobius, Thiobacimonas and Tropicibacter, and the proposal o.</title>
        <authorList>
            <person name="Jeon C.O."/>
        </authorList>
    </citation>
    <scope>NUCLEOTIDE SEQUENCE [LARGE SCALE GENOMIC DNA]</scope>
    <source>
        <strain evidence="3">BS5-3</strain>
    </source>
</reference>
<sequence>MHKLTRRHVMLTMTGSTLMLCPAILNAQTVSPEWDGLPDTTPVGEDQLINVGEGPAEVDITDLEPGQVTVIARPTTDEAYSATGQIQYVAVHYRTEAQIAFGAENDRDGTVQDPRYFVVNLVCTHRGKAIGMTGDPAAPFACLDRGDRHSSVFDASGFGIAGASEDEYLSIPDYSLTTDGDQVVLQLA</sequence>
<evidence type="ECO:0008006" key="4">
    <source>
        <dbReference type="Google" id="ProtNLM"/>
    </source>
</evidence>
<dbReference type="InterPro" id="IPR036922">
    <property type="entry name" value="Rieske_2Fe-2S_sf"/>
</dbReference>
<feature type="chain" id="PRO_5046489092" description="Rieske domain-containing protein" evidence="1">
    <location>
        <begin position="28"/>
        <end position="188"/>
    </location>
</feature>
<dbReference type="Proteomes" id="UP001440612">
    <property type="component" value="Chromosome"/>
</dbReference>